<organism evidence="1">
    <name type="scientific">Haemonchus placei</name>
    <name type="common">Barber's pole worm</name>
    <dbReference type="NCBI Taxonomy" id="6290"/>
    <lineage>
        <taxon>Eukaryota</taxon>
        <taxon>Metazoa</taxon>
        <taxon>Ecdysozoa</taxon>
        <taxon>Nematoda</taxon>
        <taxon>Chromadorea</taxon>
        <taxon>Rhabditida</taxon>
        <taxon>Rhabditina</taxon>
        <taxon>Rhabditomorpha</taxon>
        <taxon>Strongyloidea</taxon>
        <taxon>Trichostrongylidae</taxon>
        <taxon>Haemonchus</taxon>
    </lineage>
</organism>
<accession>A0A0N4WRH0</accession>
<reference evidence="1" key="1">
    <citation type="submission" date="2017-02" db="UniProtKB">
        <authorList>
            <consortium name="WormBaseParasite"/>
        </authorList>
    </citation>
    <scope>IDENTIFICATION</scope>
</reference>
<dbReference type="AlphaFoldDB" id="A0A0N4WRH0"/>
<name>A0A0N4WRH0_HAEPC</name>
<sequence>LLEVKSTGHIFECVLFIEEKYKSNTIKKFILHQPFEDIDRFVFEMTRIEGIIT</sequence>
<proteinExistence type="predicted"/>
<evidence type="ECO:0000313" key="1">
    <source>
        <dbReference type="WBParaSite" id="HPLM_0001408601-mRNA-1"/>
    </source>
</evidence>
<protein>
    <submittedName>
        <fullName evidence="1">ABC transporter ATP-binding protein</fullName>
    </submittedName>
</protein>
<dbReference type="WBParaSite" id="HPLM_0001408601-mRNA-1">
    <property type="protein sequence ID" value="HPLM_0001408601-mRNA-1"/>
    <property type="gene ID" value="HPLM_0001408601"/>
</dbReference>